<sequence length="433" mass="46025">MPESSVSQPPPTHRSQTSPKETMASSGSAWAKPISWALDAEQHEAAMAVAKDDSSSTSDASDQQQQDFPSLAAATKGSKKKKKAQSMSLAEFTTGKPVSHNSSARLAFSSSSSAGLTPDELLLLPTAPRERSAEELERSSFRGFGQSYGGARGRAAASGEDPNPSRWGSSRPSDEPRRGGFGGSGGGSDRDLGPSRADEVDDWGAAKISVVPERRERGGTGGFFDSQSKADESDSWISSKRTAPPADGRRFGSGGGFDGPREGRGGFDTFTKEGSNGRGADSETWGRKKDVADSGAWRREEEKGSGGRRRLVLQPRSLLLSDGNNGAPAHGEQDKGATEKKSKGSNPFGEARPREDVLAEKGQDWKKIDEKLETRKIRDAPPERSSFGKKGYGAANGTQTSPEGRTDRAWRNPDAAAASPPREDKIENTAPEI</sequence>
<evidence type="ECO:0000256" key="1">
    <source>
        <dbReference type="SAM" id="MobiDB-lite"/>
    </source>
</evidence>
<feature type="compositionally biased region" description="Basic and acidic residues" evidence="1">
    <location>
        <begin position="351"/>
        <end position="382"/>
    </location>
</feature>
<feature type="region of interest" description="Disordered" evidence="1">
    <location>
        <begin position="1"/>
        <end position="29"/>
    </location>
</feature>
<feature type="compositionally biased region" description="Basic and acidic residues" evidence="1">
    <location>
        <begin position="45"/>
        <end position="54"/>
    </location>
</feature>
<dbReference type="Proteomes" id="UP001055439">
    <property type="component" value="Chromosome 4"/>
</dbReference>
<feature type="compositionally biased region" description="Low complexity" evidence="1">
    <location>
        <begin position="55"/>
        <end position="76"/>
    </location>
</feature>
<feature type="compositionally biased region" description="Polar residues" evidence="1">
    <location>
        <begin position="1"/>
        <end position="28"/>
    </location>
</feature>
<reference evidence="2" key="1">
    <citation type="submission" date="2022-05" db="EMBL/GenBank/DDBJ databases">
        <title>The Musa troglodytarum L. genome provides insights into the mechanism of non-climacteric behaviour and enrichment of carotenoids.</title>
        <authorList>
            <person name="Wang J."/>
        </authorList>
    </citation>
    <scope>NUCLEOTIDE SEQUENCE</scope>
    <source>
        <tissue evidence="2">Leaf</tissue>
    </source>
</reference>
<dbReference type="OrthoDB" id="48651at2759"/>
<gene>
    <name evidence="2" type="ORF">MUK42_29134</name>
</gene>
<keyword evidence="2" id="KW-0396">Initiation factor</keyword>
<name>A0A9E7JWY2_9LILI</name>
<proteinExistence type="predicted"/>
<feature type="compositionally biased region" description="Basic and acidic residues" evidence="1">
    <location>
        <begin position="331"/>
        <end position="342"/>
    </location>
</feature>
<feature type="compositionally biased region" description="Basic and acidic residues" evidence="1">
    <location>
        <begin position="280"/>
        <end position="305"/>
    </location>
</feature>
<feature type="compositionally biased region" description="Low complexity" evidence="1">
    <location>
        <begin position="99"/>
        <end position="114"/>
    </location>
</feature>
<feature type="compositionally biased region" description="Basic and acidic residues" evidence="1">
    <location>
        <begin position="188"/>
        <end position="198"/>
    </location>
</feature>
<dbReference type="EMBL" id="CP097506">
    <property type="protein sequence ID" value="URD96720.1"/>
    <property type="molecule type" value="Genomic_DNA"/>
</dbReference>
<protein>
    <submittedName>
        <fullName evidence="2">Eukaryotic translation initiation factor 4B</fullName>
    </submittedName>
</protein>
<evidence type="ECO:0000313" key="3">
    <source>
        <dbReference type="Proteomes" id="UP001055439"/>
    </source>
</evidence>
<dbReference type="AlphaFoldDB" id="A0A9E7JWY2"/>
<feature type="compositionally biased region" description="Basic and acidic residues" evidence="1">
    <location>
        <begin position="128"/>
        <end position="140"/>
    </location>
</feature>
<accession>A0A9E7JWY2</accession>
<keyword evidence="2" id="KW-0648">Protein biosynthesis</keyword>
<organism evidence="2 3">
    <name type="scientific">Musa troglodytarum</name>
    <name type="common">fe'i banana</name>
    <dbReference type="NCBI Taxonomy" id="320322"/>
    <lineage>
        <taxon>Eukaryota</taxon>
        <taxon>Viridiplantae</taxon>
        <taxon>Streptophyta</taxon>
        <taxon>Embryophyta</taxon>
        <taxon>Tracheophyta</taxon>
        <taxon>Spermatophyta</taxon>
        <taxon>Magnoliopsida</taxon>
        <taxon>Liliopsida</taxon>
        <taxon>Zingiberales</taxon>
        <taxon>Musaceae</taxon>
        <taxon>Musa</taxon>
    </lineage>
</organism>
<dbReference type="GO" id="GO:0003743">
    <property type="term" value="F:translation initiation factor activity"/>
    <property type="evidence" value="ECO:0007669"/>
    <property type="project" value="UniProtKB-KW"/>
</dbReference>
<dbReference type="PANTHER" id="PTHR32091:SF17">
    <property type="entry name" value="EUKARYOTIC TRANSLATION INITIATION FACTOR 4B3"/>
    <property type="match status" value="1"/>
</dbReference>
<evidence type="ECO:0000313" key="2">
    <source>
        <dbReference type="EMBL" id="URD96720.1"/>
    </source>
</evidence>
<dbReference type="PANTHER" id="PTHR32091">
    <property type="entry name" value="EUKARYOTIC TRANSLATION INITIATION FACTOR 4B"/>
    <property type="match status" value="1"/>
</dbReference>
<feature type="region of interest" description="Disordered" evidence="1">
    <location>
        <begin position="45"/>
        <end position="433"/>
    </location>
</feature>
<dbReference type="GO" id="GO:0003729">
    <property type="term" value="F:mRNA binding"/>
    <property type="evidence" value="ECO:0007669"/>
    <property type="project" value="TreeGrafter"/>
</dbReference>
<dbReference type="Pfam" id="PF06273">
    <property type="entry name" value="eIF-4B"/>
    <property type="match status" value="1"/>
</dbReference>
<dbReference type="InterPro" id="IPR010433">
    <property type="entry name" value="EIF-4B_pln"/>
</dbReference>
<keyword evidence="3" id="KW-1185">Reference proteome</keyword>